<keyword evidence="7" id="KW-0732">Signal</keyword>
<protein>
    <recommendedName>
        <fullName evidence="2">phospholipase D</fullName>
        <ecNumber evidence="2">3.1.4.4</ecNumber>
    </recommendedName>
</protein>
<dbReference type="Gene3D" id="3.30.870.10">
    <property type="entry name" value="Endonuclease Chain A"/>
    <property type="match status" value="2"/>
</dbReference>
<evidence type="ECO:0000256" key="6">
    <source>
        <dbReference type="ARBA" id="ARBA00023098"/>
    </source>
</evidence>
<dbReference type="InterPro" id="IPR015679">
    <property type="entry name" value="PLipase_D_fam"/>
</dbReference>
<keyword evidence="10" id="KW-1185">Reference proteome</keyword>
<keyword evidence="5" id="KW-0442">Lipid degradation</keyword>
<keyword evidence="3" id="KW-0677">Repeat</keyword>
<evidence type="ECO:0000256" key="7">
    <source>
        <dbReference type="SAM" id="SignalP"/>
    </source>
</evidence>
<reference evidence="9" key="1">
    <citation type="submission" date="2023-03" db="EMBL/GenBank/DDBJ databases">
        <authorList>
            <person name="Steffen K."/>
            <person name="Cardenas P."/>
        </authorList>
    </citation>
    <scope>NUCLEOTIDE SEQUENCE</scope>
</reference>
<gene>
    <name evidence="9" type="ORF">GBAR_LOCUS18171</name>
</gene>
<comment type="catalytic activity">
    <reaction evidence="1">
        <text>a 1,2-diacyl-sn-glycero-3-phosphocholine + H2O = a 1,2-diacyl-sn-glycero-3-phosphate + choline + H(+)</text>
        <dbReference type="Rhea" id="RHEA:14445"/>
        <dbReference type="ChEBI" id="CHEBI:15354"/>
        <dbReference type="ChEBI" id="CHEBI:15377"/>
        <dbReference type="ChEBI" id="CHEBI:15378"/>
        <dbReference type="ChEBI" id="CHEBI:57643"/>
        <dbReference type="ChEBI" id="CHEBI:58608"/>
        <dbReference type="EC" id="3.1.4.4"/>
    </reaction>
</comment>
<evidence type="ECO:0000256" key="2">
    <source>
        <dbReference type="ARBA" id="ARBA00012027"/>
    </source>
</evidence>
<dbReference type="AlphaFoldDB" id="A0AA35SL35"/>
<keyword evidence="6" id="KW-0443">Lipid metabolism</keyword>
<dbReference type="GO" id="GO:0009395">
    <property type="term" value="P:phospholipid catabolic process"/>
    <property type="evidence" value="ECO:0007669"/>
    <property type="project" value="TreeGrafter"/>
</dbReference>
<dbReference type="EMBL" id="CASHTH010002584">
    <property type="protein sequence ID" value="CAI8032090.1"/>
    <property type="molecule type" value="Genomic_DNA"/>
</dbReference>
<dbReference type="EC" id="3.1.4.4" evidence="2"/>
<dbReference type="Pfam" id="PF00614">
    <property type="entry name" value="PLDc"/>
    <property type="match status" value="1"/>
</dbReference>
<feature type="domain" description="PLD phosphodiesterase" evidence="8">
    <location>
        <begin position="122"/>
        <end position="149"/>
    </location>
</feature>
<dbReference type="InterPro" id="IPR001736">
    <property type="entry name" value="PLipase_D/transphosphatidylase"/>
</dbReference>
<dbReference type="PROSITE" id="PS50035">
    <property type="entry name" value="PLD"/>
    <property type="match status" value="1"/>
</dbReference>
<proteinExistence type="predicted"/>
<name>A0AA35SL35_GEOBA</name>
<sequence length="323" mass="36928">MTIMTWMKMKGILILVILFKIPSANNLRIQVLRSVDRWSADENHEASIYNAYLHAIENAQHSIYIENQFFISSQSGVFLKVENQLLSAMAKRIARAYRNGEDFHIYVIMPLKPEFPGEWDTKSGKDLSKLMIVDDKITIIGSANINDRSMLGSRDSEVAVMIEDVQVMDGRMKGHSFPVGKFSHSLRCHLMREHLGLLDDESYNMSTNLKVEDPLELHPRFGEVALANTLTFERVFGGRITPTDHVWNFDDLKNRVSIPGLVDFDVNEAKKELSNIRGNIVIYPLLFLAEVLKPSYLDMFSMYVDTRGDTKDLNFDTEKTFVA</sequence>
<dbReference type="GO" id="GO:0004630">
    <property type="term" value="F:phospholipase D activity"/>
    <property type="evidence" value="ECO:0007669"/>
    <property type="project" value="UniProtKB-EC"/>
</dbReference>
<dbReference type="SUPFAM" id="SSF56024">
    <property type="entry name" value="Phospholipase D/nuclease"/>
    <property type="match status" value="1"/>
</dbReference>
<organism evidence="9 10">
    <name type="scientific">Geodia barretti</name>
    <name type="common">Barrett's horny sponge</name>
    <dbReference type="NCBI Taxonomy" id="519541"/>
    <lineage>
        <taxon>Eukaryota</taxon>
        <taxon>Metazoa</taxon>
        <taxon>Porifera</taxon>
        <taxon>Demospongiae</taxon>
        <taxon>Heteroscleromorpha</taxon>
        <taxon>Tetractinellida</taxon>
        <taxon>Astrophorina</taxon>
        <taxon>Geodiidae</taxon>
        <taxon>Geodia</taxon>
    </lineage>
</organism>
<evidence type="ECO:0000259" key="8">
    <source>
        <dbReference type="PROSITE" id="PS50035"/>
    </source>
</evidence>
<feature type="chain" id="PRO_5041262734" description="phospholipase D" evidence="7">
    <location>
        <begin position="27"/>
        <end position="323"/>
    </location>
</feature>
<feature type="signal peptide" evidence="7">
    <location>
        <begin position="1"/>
        <end position="26"/>
    </location>
</feature>
<comment type="caution">
    <text evidence="9">The sequence shown here is derived from an EMBL/GenBank/DDBJ whole genome shotgun (WGS) entry which is preliminary data.</text>
</comment>
<dbReference type="PANTHER" id="PTHR18896">
    <property type="entry name" value="PHOSPHOLIPASE D"/>
    <property type="match status" value="1"/>
</dbReference>
<accession>A0AA35SL35</accession>
<evidence type="ECO:0000313" key="10">
    <source>
        <dbReference type="Proteomes" id="UP001174909"/>
    </source>
</evidence>
<dbReference type="PANTHER" id="PTHR18896:SF76">
    <property type="entry name" value="PHOSPHOLIPASE"/>
    <property type="match status" value="1"/>
</dbReference>
<evidence type="ECO:0000256" key="1">
    <source>
        <dbReference type="ARBA" id="ARBA00000798"/>
    </source>
</evidence>
<dbReference type="SMART" id="SM00155">
    <property type="entry name" value="PLDc"/>
    <property type="match status" value="1"/>
</dbReference>
<evidence type="ECO:0000256" key="5">
    <source>
        <dbReference type="ARBA" id="ARBA00022963"/>
    </source>
</evidence>
<evidence type="ECO:0000256" key="4">
    <source>
        <dbReference type="ARBA" id="ARBA00022801"/>
    </source>
</evidence>
<evidence type="ECO:0000313" key="9">
    <source>
        <dbReference type="EMBL" id="CAI8032090.1"/>
    </source>
</evidence>
<evidence type="ECO:0000256" key="3">
    <source>
        <dbReference type="ARBA" id="ARBA00022737"/>
    </source>
</evidence>
<dbReference type="Proteomes" id="UP001174909">
    <property type="component" value="Unassembled WGS sequence"/>
</dbReference>
<keyword evidence="4" id="KW-0378">Hydrolase</keyword>